<name>A0A1I6MF66_9BACT</name>
<evidence type="ECO:0000313" key="5">
    <source>
        <dbReference type="Proteomes" id="UP000199024"/>
    </source>
</evidence>
<feature type="signal peptide" evidence="2">
    <location>
        <begin position="1"/>
        <end position="40"/>
    </location>
</feature>
<gene>
    <name evidence="4" type="ORF">SAMN05421771_2489</name>
</gene>
<evidence type="ECO:0000259" key="3">
    <source>
        <dbReference type="PROSITE" id="PS50234"/>
    </source>
</evidence>
<dbReference type="NCBIfam" id="TIGR03436">
    <property type="entry name" value="acidobact_VWFA"/>
    <property type="match status" value="1"/>
</dbReference>
<dbReference type="Proteomes" id="UP000199024">
    <property type="component" value="Unassembled WGS sequence"/>
</dbReference>
<dbReference type="STRING" id="474950.SAMN05421771_2489"/>
<evidence type="ECO:0000256" key="1">
    <source>
        <dbReference type="SAM" id="MobiDB-lite"/>
    </source>
</evidence>
<dbReference type="RefSeq" id="WP_245781847.1">
    <property type="nucleotide sequence ID" value="NZ_FOZL01000001.1"/>
</dbReference>
<dbReference type="CDD" id="cd00198">
    <property type="entry name" value="vWFA"/>
    <property type="match status" value="1"/>
</dbReference>
<organism evidence="4 5">
    <name type="scientific">Granulicella pectinivorans</name>
    <dbReference type="NCBI Taxonomy" id="474950"/>
    <lineage>
        <taxon>Bacteria</taxon>
        <taxon>Pseudomonadati</taxon>
        <taxon>Acidobacteriota</taxon>
        <taxon>Terriglobia</taxon>
        <taxon>Terriglobales</taxon>
        <taxon>Acidobacteriaceae</taxon>
        <taxon>Granulicella</taxon>
    </lineage>
</organism>
<accession>A0A1I6MF66</accession>
<sequence>MMTYQNDLDATPFLSTRLRRMTRVLALLLCAVILAPSAHAQDQQKPAPPASTPDEGPATDNGGLIIKKKKEPTEPEAPPAPAQEKIKNPDNATYSLRVDVPIVNLGVNVMLDKTHQFVPGLKAGNFLVLEDGVEQQVTSVRTVQTPITAVMLLEFAANSYYLIRDMQNASQVFYRSLRPDDYIAVITYDLKTHILTDFTNNKETVGQALQTLTIPGFSDTNMFDALYETLDRVSRIEGRKYIILIGSGRDTFSRLTLDKILAKVKATPNVTIFSIGTGALINELRDASGRMGGIQRLDTLQAENQLKTFASMTGGLYFNPLFQGALPDIFAQINDSVRNQYLLTYKPTNPKNDGTYRKIKVILVDREGKPLKMADEKGKPLKYSIVARDGYNAKRTVE</sequence>
<dbReference type="EMBL" id="FOZL01000001">
    <property type="protein sequence ID" value="SFS14227.1"/>
    <property type="molecule type" value="Genomic_DNA"/>
</dbReference>
<dbReference type="Pfam" id="PF00092">
    <property type="entry name" value="VWA"/>
    <property type="match status" value="1"/>
</dbReference>
<proteinExistence type="predicted"/>
<feature type="domain" description="VWFA" evidence="3">
    <location>
        <begin position="106"/>
        <end position="333"/>
    </location>
</feature>
<evidence type="ECO:0000256" key="2">
    <source>
        <dbReference type="SAM" id="SignalP"/>
    </source>
</evidence>
<dbReference type="PROSITE" id="PS50234">
    <property type="entry name" value="VWFA"/>
    <property type="match status" value="1"/>
</dbReference>
<evidence type="ECO:0000313" key="4">
    <source>
        <dbReference type="EMBL" id="SFS14227.1"/>
    </source>
</evidence>
<keyword evidence="2" id="KW-0732">Signal</keyword>
<keyword evidence="5" id="KW-1185">Reference proteome</keyword>
<protein>
    <submittedName>
        <fullName evidence="4">VWFA-related domain-containing protein</fullName>
    </submittedName>
</protein>
<dbReference type="Gene3D" id="3.40.50.410">
    <property type="entry name" value="von Willebrand factor, type A domain"/>
    <property type="match status" value="1"/>
</dbReference>
<dbReference type="SUPFAM" id="SSF53300">
    <property type="entry name" value="vWA-like"/>
    <property type="match status" value="1"/>
</dbReference>
<dbReference type="InterPro" id="IPR002035">
    <property type="entry name" value="VWF_A"/>
</dbReference>
<feature type="chain" id="PRO_5011745525" evidence="2">
    <location>
        <begin position="41"/>
        <end position="398"/>
    </location>
</feature>
<dbReference type="InterPro" id="IPR017802">
    <property type="entry name" value="VWFA-rel_acidobac-type"/>
</dbReference>
<feature type="region of interest" description="Disordered" evidence="1">
    <location>
        <begin position="39"/>
        <end position="90"/>
    </location>
</feature>
<dbReference type="AlphaFoldDB" id="A0A1I6MF66"/>
<dbReference type="InterPro" id="IPR036465">
    <property type="entry name" value="vWFA_dom_sf"/>
</dbReference>
<reference evidence="4 5" key="1">
    <citation type="submission" date="2016-10" db="EMBL/GenBank/DDBJ databases">
        <authorList>
            <person name="de Groot N.N."/>
        </authorList>
    </citation>
    <scope>NUCLEOTIDE SEQUENCE [LARGE SCALE GENOMIC DNA]</scope>
    <source>
        <strain evidence="4 5">DSM 21001</strain>
    </source>
</reference>